<feature type="non-terminal residue" evidence="6">
    <location>
        <position position="1"/>
    </location>
</feature>
<proteinExistence type="predicted"/>
<dbReference type="SUPFAM" id="SSF57850">
    <property type="entry name" value="RING/U-box"/>
    <property type="match status" value="1"/>
</dbReference>
<dbReference type="GO" id="GO:0008270">
    <property type="term" value="F:zinc ion binding"/>
    <property type="evidence" value="ECO:0007669"/>
    <property type="project" value="UniProtKB-KW"/>
</dbReference>
<dbReference type="PANTHER" id="PTHR22770">
    <property type="entry name" value="UBIQUITIN CONJUGATING ENZYME 7 INTERACTING PROTEIN-RELATED"/>
    <property type="match status" value="1"/>
</dbReference>
<evidence type="ECO:0000256" key="3">
    <source>
        <dbReference type="ARBA" id="ARBA00022771"/>
    </source>
</evidence>
<evidence type="ECO:0008006" key="7">
    <source>
        <dbReference type="Google" id="ProtNLM"/>
    </source>
</evidence>
<gene>
    <name evidence="6" type="ORF">g.24174</name>
</gene>
<accession>A0A1B6JAK7</accession>
<keyword evidence="3" id="KW-0863">Zinc-finger</keyword>
<dbReference type="Gene3D" id="1.20.120.1750">
    <property type="match status" value="1"/>
</dbReference>
<name>A0A1B6JAK7_9HEMI</name>
<dbReference type="Pfam" id="PF26200">
    <property type="entry name" value="Rcat_RNF216"/>
    <property type="match status" value="1"/>
</dbReference>
<reference evidence="6" key="1">
    <citation type="submission" date="2015-11" db="EMBL/GenBank/DDBJ databases">
        <title>De novo transcriptome assembly of four potential Pierce s Disease insect vectors from Arizona vineyards.</title>
        <authorList>
            <person name="Tassone E.E."/>
        </authorList>
    </citation>
    <scope>NUCLEOTIDE SEQUENCE</scope>
</reference>
<feature type="non-terminal residue" evidence="6">
    <location>
        <position position="201"/>
    </location>
</feature>
<dbReference type="InterPro" id="IPR047546">
    <property type="entry name" value="Rcat_RBR_RNF216"/>
</dbReference>
<dbReference type="AlphaFoldDB" id="A0A1B6JAK7"/>
<comment type="pathway">
    <text evidence="1">Protein modification; protein ubiquitination.</text>
</comment>
<protein>
    <recommendedName>
        <fullName evidence="7">RING-type domain-containing protein</fullName>
    </recommendedName>
</protein>
<dbReference type="EMBL" id="GECU01011460">
    <property type="protein sequence ID" value="JAS96246.1"/>
    <property type="molecule type" value="Transcribed_RNA"/>
</dbReference>
<evidence type="ECO:0000256" key="5">
    <source>
        <dbReference type="ARBA" id="ARBA00022833"/>
    </source>
</evidence>
<sequence>EVENDDQARARKYIEDEMTKALIRECYKCKKSFIKIDGCNKMTCSCGAKMCYFCRKPLTKDYKHLPGQDIDCPGYSTDKSLHVDPVKAAAEKALQDVAVNNPELKLVHDPSKILPTAPDNANHLPRGVQENPAVLLANLQMIHNVPRPALPERVGQVCPNHGMEDARYRNLLTPEHTAVSANPQRIPIEPRIVLPVHVGQE</sequence>
<dbReference type="CDD" id="cd20353">
    <property type="entry name" value="Rcat_RBR_RNF216"/>
    <property type="match status" value="1"/>
</dbReference>
<evidence type="ECO:0000313" key="6">
    <source>
        <dbReference type="EMBL" id="JAS96246.1"/>
    </source>
</evidence>
<evidence type="ECO:0000256" key="2">
    <source>
        <dbReference type="ARBA" id="ARBA00022723"/>
    </source>
</evidence>
<dbReference type="PANTHER" id="PTHR22770:SF47">
    <property type="entry name" value="E3 UBIQUITIN-PROTEIN LIGASE RNF216"/>
    <property type="match status" value="1"/>
</dbReference>
<evidence type="ECO:0000256" key="1">
    <source>
        <dbReference type="ARBA" id="ARBA00004906"/>
    </source>
</evidence>
<keyword evidence="2" id="KW-0479">Metal-binding</keyword>
<keyword evidence="4" id="KW-0833">Ubl conjugation pathway</keyword>
<organism evidence="6">
    <name type="scientific">Homalodisca liturata</name>
    <dbReference type="NCBI Taxonomy" id="320908"/>
    <lineage>
        <taxon>Eukaryota</taxon>
        <taxon>Metazoa</taxon>
        <taxon>Ecdysozoa</taxon>
        <taxon>Arthropoda</taxon>
        <taxon>Hexapoda</taxon>
        <taxon>Insecta</taxon>
        <taxon>Pterygota</taxon>
        <taxon>Neoptera</taxon>
        <taxon>Paraneoptera</taxon>
        <taxon>Hemiptera</taxon>
        <taxon>Auchenorrhyncha</taxon>
        <taxon>Membracoidea</taxon>
        <taxon>Cicadellidae</taxon>
        <taxon>Cicadellinae</taxon>
        <taxon>Proconiini</taxon>
        <taxon>Homalodisca</taxon>
    </lineage>
</organism>
<dbReference type="InterPro" id="IPR051628">
    <property type="entry name" value="LUBAC_E3_Ligases"/>
</dbReference>
<keyword evidence="5" id="KW-0862">Zinc</keyword>
<evidence type="ECO:0000256" key="4">
    <source>
        <dbReference type="ARBA" id="ARBA00022786"/>
    </source>
</evidence>